<organism evidence="2 3">
    <name type="scientific">Bernardetia litoralis (strain ATCC 23117 / DSM 6794 / NBRC 15988 / NCIMB 1366 / Fx l1 / Sio-4)</name>
    <name type="common">Flexibacter litoralis</name>
    <dbReference type="NCBI Taxonomy" id="880071"/>
    <lineage>
        <taxon>Bacteria</taxon>
        <taxon>Pseudomonadati</taxon>
        <taxon>Bacteroidota</taxon>
        <taxon>Cytophagia</taxon>
        <taxon>Cytophagales</taxon>
        <taxon>Bernardetiaceae</taxon>
        <taxon>Bernardetia</taxon>
    </lineage>
</organism>
<reference evidence="3" key="1">
    <citation type="submission" date="2012-06" db="EMBL/GenBank/DDBJ databases">
        <title>The complete genome of Flexibacter litoralis DSM 6794.</title>
        <authorList>
            <person name="Lucas S."/>
            <person name="Copeland A."/>
            <person name="Lapidus A."/>
            <person name="Glavina del Rio T."/>
            <person name="Dalin E."/>
            <person name="Tice H."/>
            <person name="Bruce D."/>
            <person name="Goodwin L."/>
            <person name="Pitluck S."/>
            <person name="Peters L."/>
            <person name="Ovchinnikova G."/>
            <person name="Lu M."/>
            <person name="Kyrpides N."/>
            <person name="Mavromatis K."/>
            <person name="Ivanova N."/>
            <person name="Brettin T."/>
            <person name="Detter J.C."/>
            <person name="Han C."/>
            <person name="Larimer F."/>
            <person name="Land M."/>
            <person name="Hauser L."/>
            <person name="Markowitz V."/>
            <person name="Cheng J.-F."/>
            <person name="Hugenholtz P."/>
            <person name="Woyke T."/>
            <person name="Wu D."/>
            <person name="Spring S."/>
            <person name="Lang E."/>
            <person name="Kopitz M."/>
            <person name="Brambilla E."/>
            <person name="Klenk H.-P."/>
            <person name="Eisen J.A."/>
        </authorList>
    </citation>
    <scope>NUCLEOTIDE SEQUENCE [LARGE SCALE GENOMIC DNA]</scope>
    <source>
        <strain evidence="3">ATCC 23117 / DSM 6794 / NBRC 15988 / NCIMB 1366 / Sio-4</strain>
    </source>
</reference>
<feature type="transmembrane region" description="Helical" evidence="1">
    <location>
        <begin position="80"/>
        <end position="99"/>
    </location>
</feature>
<protein>
    <submittedName>
        <fullName evidence="2">Uncharacterized protein</fullName>
    </submittedName>
</protein>
<evidence type="ECO:0000313" key="2">
    <source>
        <dbReference type="EMBL" id="AFM04165.1"/>
    </source>
</evidence>
<keyword evidence="1" id="KW-0812">Transmembrane</keyword>
<dbReference type="KEGG" id="fli:Fleli_1766"/>
<dbReference type="STRING" id="880071.Fleli_1766"/>
<gene>
    <name evidence="2" type="ordered locus">Fleli_1766</name>
</gene>
<keyword evidence="1" id="KW-0472">Membrane</keyword>
<accession>I4AJN0</accession>
<dbReference type="HOGENOM" id="CLU_2232602_0_0_10"/>
<keyword evidence="3" id="KW-1185">Reference proteome</keyword>
<name>I4AJN0_BERLS</name>
<evidence type="ECO:0000256" key="1">
    <source>
        <dbReference type="SAM" id="Phobius"/>
    </source>
</evidence>
<dbReference type="Proteomes" id="UP000006054">
    <property type="component" value="Chromosome"/>
</dbReference>
<dbReference type="EMBL" id="CP003345">
    <property type="protein sequence ID" value="AFM04165.1"/>
    <property type="molecule type" value="Genomic_DNA"/>
</dbReference>
<sequence>MREKNQKVSFFSFFTKDLASYKLFLSISYYFGNYLSEKLVIANIISFYKILKSLCENPFQVFARFLAFVGVLAQRHQQKLLFYQTNNCLLFALFLLITLDNLKFI</sequence>
<evidence type="ECO:0000313" key="3">
    <source>
        <dbReference type="Proteomes" id="UP000006054"/>
    </source>
</evidence>
<keyword evidence="1" id="KW-1133">Transmembrane helix</keyword>
<dbReference type="AlphaFoldDB" id="I4AJN0"/>
<proteinExistence type="predicted"/>